<name>A0A4Y9SBL7_9BURK</name>
<evidence type="ECO:0000259" key="5">
    <source>
        <dbReference type="PROSITE" id="PS50931"/>
    </source>
</evidence>
<accession>A0A4Y9SBL7</accession>
<protein>
    <submittedName>
        <fullName evidence="6">LysR family transcriptional regulator</fullName>
    </submittedName>
</protein>
<evidence type="ECO:0000256" key="1">
    <source>
        <dbReference type="ARBA" id="ARBA00009437"/>
    </source>
</evidence>
<dbReference type="CDD" id="cd08459">
    <property type="entry name" value="PBP2_DntR_NahR_LinR_like"/>
    <property type="match status" value="1"/>
</dbReference>
<dbReference type="PANTHER" id="PTHR30118:SF15">
    <property type="entry name" value="TRANSCRIPTIONAL REGULATORY PROTEIN"/>
    <property type="match status" value="1"/>
</dbReference>
<dbReference type="PROSITE" id="PS50931">
    <property type="entry name" value="HTH_LYSR"/>
    <property type="match status" value="1"/>
</dbReference>
<dbReference type="AlphaFoldDB" id="A0A4Y9SBL7"/>
<keyword evidence="2" id="KW-0805">Transcription regulation</keyword>
<evidence type="ECO:0000313" key="6">
    <source>
        <dbReference type="EMBL" id="TFW19499.1"/>
    </source>
</evidence>
<organism evidence="6 7">
    <name type="scientific">Zemynaea arenosa</name>
    <dbReference type="NCBI Taxonomy" id="2561931"/>
    <lineage>
        <taxon>Bacteria</taxon>
        <taxon>Pseudomonadati</taxon>
        <taxon>Pseudomonadota</taxon>
        <taxon>Betaproteobacteria</taxon>
        <taxon>Burkholderiales</taxon>
        <taxon>Oxalobacteraceae</taxon>
        <taxon>Telluria group</taxon>
        <taxon>Zemynaea</taxon>
    </lineage>
</organism>
<sequence>MREPADIDLNLLVVFHEVFLERHVSVVARKLGLPQPTVSNALGRLRKLLADDLFVRTSAGMMPTPLAQQIAEPVAACLQNARLALNPQTGFDPATSTRHFTLALTDVGEIHFMPRLVELCAQAAPQAKLGSVRIGAIDWQRALETGEVDLAIGAFTDVPESLFHRRLFTQPFVLLFGRDHAFARKRKVTLEDYLKARHLIVDMHESPYDDVNDRLRKAGVDTAHACRVPHFTSVPYLLASSDMVVVAPEKLARSAAAHFDLAYTAPPLRLPTLKTSIFWHRRYNADSANQWLRNLAAQSFAE</sequence>
<keyword evidence="3" id="KW-0238">DNA-binding</keyword>
<dbReference type="EMBL" id="SPVF01000146">
    <property type="protein sequence ID" value="TFW19499.1"/>
    <property type="molecule type" value="Genomic_DNA"/>
</dbReference>
<dbReference type="Gene3D" id="1.10.10.10">
    <property type="entry name" value="Winged helix-like DNA-binding domain superfamily/Winged helix DNA-binding domain"/>
    <property type="match status" value="1"/>
</dbReference>
<comment type="similarity">
    <text evidence="1">Belongs to the LysR transcriptional regulatory family.</text>
</comment>
<dbReference type="InterPro" id="IPR000847">
    <property type="entry name" value="LysR_HTH_N"/>
</dbReference>
<dbReference type="SUPFAM" id="SSF53850">
    <property type="entry name" value="Periplasmic binding protein-like II"/>
    <property type="match status" value="1"/>
</dbReference>
<dbReference type="Proteomes" id="UP000298438">
    <property type="component" value="Unassembled WGS sequence"/>
</dbReference>
<evidence type="ECO:0000313" key="7">
    <source>
        <dbReference type="Proteomes" id="UP000298438"/>
    </source>
</evidence>
<reference evidence="6 7" key="1">
    <citation type="submission" date="2019-03" db="EMBL/GenBank/DDBJ databases">
        <title>Draft Genome Sequence of Massilia arenosa sp. nov., a Novel Massilia Species Isolated from a Sandy-loam Maize Soil.</title>
        <authorList>
            <person name="Raths R."/>
            <person name="Peta V."/>
            <person name="Bucking H."/>
        </authorList>
    </citation>
    <scope>NUCLEOTIDE SEQUENCE [LARGE SCALE GENOMIC DNA]</scope>
    <source>
        <strain evidence="6 7">MC02</strain>
    </source>
</reference>
<evidence type="ECO:0000256" key="2">
    <source>
        <dbReference type="ARBA" id="ARBA00023015"/>
    </source>
</evidence>
<dbReference type="PANTHER" id="PTHR30118">
    <property type="entry name" value="HTH-TYPE TRANSCRIPTIONAL REGULATOR LEUO-RELATED"/>
    <property type="match status" value="1"/>
</dbReference>
<dbReference type="OrthoDB" id="8583877at2"/>
<dbReference type="InterPro" id="IPR050389">
    <property type="entry name" value="LysR-type_TF"/>
</dbReference>
<evidence type="ECO:0000256" key="3">
    <source>
        <dbReference type="ARBA" id="ARBA00023125"/>
    </source>
</evidence>
<keyword evidence="7" id="KW-1185">Reference proteome</keyword>
<dbReference type="InterPro" id="IPR036388">
    <property type="entry name" value="WH-like_DNA-bd_sf"/>
</dbReference>
<evidence type="ECO:0000256" key="4">
    <source>
        <dbReference type="ARBA" id="ARBA00023163"/>
    </source>
</evidence>
<dbReference type="InterPro" id="IPR036390">
    <property type="entry name" value="WH_DNA-bd_sf"/>
</dbReference>
<dbReference type="Pfam" id="PF00126">
    <property type="entry name" value="HTH_1"/>
    <property type="match status" value="1"/>
</dbReference>
<dbReference type="GO" id="GO:0003677">
    <property type="term" value="F:DNA binding"/>
    <property type="evidence" value="ECO:0007669"/>
    <property type="project" value="UniProtKB-KW"/>
</dbReference>
<comment type="caution">
    <text evidence="6">The sequence shown here is derived from an EMBL/GenBank/DDBJ whole genome shotgun (WGS) entry which is preliminary data.</text>
</comment>
<dbReference type="RefSeq" id="WP_135207406.1">
    <property type="nucleotide sequence ID" value="NZ_SPVF01000146.1"/>
</dbReference>
<proteinExistence type="inferred from homology"/>
<feature type="domain" description="HTH lysR-type" evidence="5">
    <location>
        <begin position="7"/>
        <end position="64"/>
    </location>
</feature>
<keyword evidence="4" id="KW-0804">Transcription</keyword>
<gene>
    <name evidence="6" type="ORF">E4L96_11725</name>
</gene>
<dbReference type="Pfam" id="PF03466">
    <property type="entry name" value="LysR_substrate"/>
    <property type="match status" value="1"/>
</dbReference>
<dbReference type="SUPFAM" id="SSF46785">
    <property type="entry name" value="Winged helix' DNA-binding domain"/>
    <property type="match status" value="1"/>
</dbReference>
<dbReference type="Gene3D" id="3.40.190.10">
    <property type="entry name" value="Periplasmic binding protein-like II"/>
    <property type="match status" value="2"/>
</dbReference>
<dbReference type="GO" id="GO:0003700">
    <property type="term" value="F:DNA-binding transcription factor activity"/>
    <property type="evidence" value="ECO:0007669"/>
    <property type="project" value="InterPro"/>
</dbReference>
<dbReference type="InterPro" id="IPR005119">
    <property type="entry name" value="LysR_subst-bd"/>
</dbReference>